<keyword evidence="2" id="KW-1185">Reference proteome</keyword>
<name>A0ABS2LQN1_9ACTN</name>
<protein>
    <submittedName>
        <fullName evidence="1">Uncharacterized protein</fullName>
    </submittedName>
</protein>
<proteinExistence type="predicted"/>
<dbReference type="EMBL" id="JAFBBP010000001">
    <property type="protein sequence ID" value="MBM7490224.1"/>
    <property type="molecule type" value="Genomic_DNA"/>
</dbReference>
<dbReference type="Proteomes" id="UP000764837">
    <property type="component" value="Unassembled WGS sequence"/>
</dbReference>
<sequence>MDAAAKEAAVARFLQEHAQVRRADNERPALRGCAEIAWSEIPGCPAGIPFLFQGLLDRATAPEAERVLSNVLMGGVFHLSAAMPAALPFLLRLAADPEISVRSDLLDLVVVAAELSQAVDASNERAVLLLGKDSDHPEREQCRAAFSEHASLLRALLDDDTLNAADRATLQQVVGPQ</sequence>
<comment type="caution">
    <text evidence="1">The sequence shown here is derived from an EMBL/GenBank/DDBJ whole genome shotgun (WGS) entry which is preliminary data.</text>
</comment>
<dbReference type="RefSeq" id="WP_204941514.1">
    <property type="nucleotide sequence ID" value="NZ_JAFBBP010000001.1"/>
</dbReference>
<evidence type="ECO:0000313" key="1">
    <source>
        <dbReference type="EMBL" id="MBM7490224.1"/>
    </source>
</evidence>
<accession>A0ABS2LQN1</accession>
<gene>
    <name evidence="1" type="ORF">JOD64_001446</name>
</gene>
<organism evidence="1 2">
    <name type="scientific">Micromonospora luteifusca</name>
    <dbReference type="NCBI Taxonomy" id="709860"/>
    <lineage>
        <taxon>Bacteria</taxon>
        <taxon>Bacillati</taxon>
        <taxon>Actinomycetota</taxon>
        <taxon>Actinomycetes</taxon>
        <taxon>Micromonosporales</taxon>
        <taxon>Micromonosporaceae</taxon>
        <taxon>Micromonospora</taxon>
    </lineage>
</organism>
<reference evidence="1 2" key="1">
    <citation type="submission" date="2021-01" db="EMBL/GenBank/DDBJ databases">
        <title>Sequencing the genomes of 1000 actinobacteria strains.</title>
        <authorList>
            <person name="Klenk H.-P."/>
        </authorList>
    </citation>
    <scope>NUCLEOTIDE SEQUENCE [LARGE SCALE GENOMIC DNA]</scope>
    <source>
        <strain evidence="1 2">DSM 100204</strain>
    </source>
</reference>
<evidence type="ECO:0000313" key="2">
    <source>
        <dbReference type="Proteomes" id="UP000764837"/>
    </source>
</evidence>